<feature type="region of interest" description="Disordered" evidence="1">
    <location>
        <begin position="74"/>
        <end position="183"/>
    </location>
</feature>
<evidence type="ECO:0000256" key="2">
    <source>
        <dbReference type="SAM" id="SignalP"/>
    </source>
</evidence>
<evidence type="ECO:0000313" key="3">
    <source>
        <dbReference type="EMBL" id="PTN02454.1"/>
    </source>
</evidence>
<organism evidence="3 4">
    <name type="scientific">Rhodovulum imhoffii</name>
    <dbReference type="NCBI Taxonomy" id="365340"/>
    <lineage>
        <taxon>Bacteria</taxon>
        <taxon>Pseudomonadati</taxon>
        <taxon>Pseudomonadota</taxon>
        <taxon>Alphaproteobacteria</taxon>
        <taxon>Rhodobacterales</taxon>
        <taxon>Paracoccaceae</taxon>
        <taxon>Rhodovulum</taxon>
    </lineage>
</organism>
<feature type="compositionally biased region" description="Acidic residues" evidence="1">
    <location>
        <begin position="120"/>
        <end position="183"/>
    </location>
</feature>
<accession>A0A2T5BSW2</accession>
<dbReference type="RefSeq" id="WP_107891671.1">
    <property type="nucleotide sequence ID" value="NZ_NHSI01000065.1"/>
</dbReference>
<reference evidence="3 4" key="1">
    <citation type="submission" date="2018-04" db="EMBL/GenBank/DDBJ databases">
        <title>Genomic Encyclopedia of Archaeal and Bacterial Type Strains, Phase II (KMG-II): from individual species to whole genera.</title>
        <authorList>
            <person name="Goeker M."/>
        </authorList>
    </citation>
    <scope>NUCLEOTIDE SEQUENCE [LARGE SCALE GENOMIC DNA]</scope>
    <source>
        <strain evidence="3 4">DSM 18064</strain>
    </source>
</reference>
<evidence type="ECO:0000313" key="4">
    <source>
        <dbReference type="Proteomes" id="UP000243859"/>
    </source>
</evidence>
<feature type="compositionally biased region" description="Basic and acidic residues" evidence="1">
    <location>
        <begin position="74"/>
        <end position="119"/>
    </location>
</feature>
<sequence>MKPIPFMAACITMLAGAAAMADVSVRDVVRDLQSQGYVDIEVEREGGRISVEARKRGQEREVTYDSVTGRILRDETSRYGGMVRERVEVDFDDRERGDSRGDRGGDLSDRGDNRSHRDDDRDDRDDDRDDRDDDRDDRDDDRDDRDDDRDDRDDDRDDRDDDRDDRDDDRDDRDDDDDHDDDD</sequence>
<keyword evidence="4" id="KW-1185">Reference proteome</keyword>
<name>A0A2T5BSW2_9RHOB</name>
<proteinExistence type="predicted"/>
<feature type="chain" id="PRO_5015700300" description="PepSY domain-containing protein" evidence="2">
    <location>
        <begin position="22"/>
        <end position="183"/>
    </location>
</feature>
<evidence type="ECO:0000256" key="1">
    <source>
        <dbReference type="SAM" id="MobiDB-lite"/>
    </source>
</evidence>
<feature type="signal peptide" evidence="2">
    <location>
        <begin position="1"/>
        <end position="21"/>
    </location>
</feature>
<dbReference type="OrthoDB" id="7875038at2"/>
<comment type="caution">
    <text evidence="3">The sequence shown here is derived from an EMBL/GenBank/DDBJ whole genome shotgun (WGS) entry which is preliminary data.</text>
</comment>
<protein>
    <recommendedName>
        <fullName evidence="5">PepSY domain-containing protein</fullName>
    </recommendedName>
</protein>
<keyword evidence="2" id="KW-0732">Signal</keyword>
<gene>
    <name evidence="3" type="ORF">C8N32_10625</name>
</gene>
<dbReference type="Proteomes" id="UP000243859">
    <property type="component" value="Unassembled WGS sequence"/>
</dbReference>
<dbReference type="EMBL" id="QAAA01000006">
    <property type="protein sequence ID" value="PTN02454.1"/>
    <property type="molecule type" value="Genomic_DNA"/>
</dbReference>
<evidence type="ECO:0008006" key="5">
    <source>
        <dbReference type="Google" id="ProtNLM"/>
    </source>
</evidence>
<dbReference type="AlphaFoldDB" id="A0A2T5BSW2"/>